<organism evidence="2 3">
    <name type="scientific">Methylobacterium fujisawaense</name>
    <dbReference type="NCBI Taxonomy" id="107400"/>
    <lineage>
        <taxon>Bacteria</taxon>
        <taxon>Pseudomonadati</taxon>
        <taxon>Pseudomonadota</taxon>
        <taxon>Alphaproteobacteria</taxon>
        <taxon>Hyphomicrobiales</taxon>
        <taxon>Methylobacteriaceae</taxon>
        <taxon>Methylobacterium</taxon>
    </lineage>
</organism>
<evidence type="ECO:0000313" key="2">
    <source>
        <dbReference type="EMBL" id="MBA9064608.1"/>
    </source>
</evidence>
<evidence type="ECO:0000313" key="3">
    <source>
        <dbReference type="Proteomes" id="UP000565455"/>
    </source>
</evidence>
<comment type="caution">
    <text evidence="2">The sequence shown here is derived from an EMBL/GenBank/DDBJ whole genome shotgun (WGS) entry which is preliminary data.</text>
</comment>
<accession>A0ABR6DFQ2</accession>
<dbReference type="Proteomes" id="UP000565455">
    <property type="component" value="Unassembled WGS sequence"/>
</dbReference>
<sequence>MNRAPRIGSFNRRRVLSRIAVEPCGLIERASRPTRLYRFHCTDGHELVTDLCGSRLPDGAPMRAHAERVALALMERVVERFDWSGWQVEVYDAKGRRVWIRAFPDVNVDTRAA</sequence>
<dbReference type="EMBL" id="JACJIM010000006">
    <property type="protein sequence ID" value="MBA9064608.1"/>
    <property type="molecule type" value="Genomic_DNA"/>
</dbReference>
<name>A0ABR6DFQ2_9HYPH</name>
<dbReference type="InterPro" id="IPR054189">
    <property type="entry name" value="DUF6894"/>
</dbReference>
<keyword evidence="3" id="KW-1185">Reference proteome</keyword>
<protein>
    <recommendedName>
        <fullName evidence="1">DUF6894 domain-containing protein</fullName>
    </recommendedName>
</protein>
<dbReference type="RefSeq" id="WP_236961934.1">
    <property type="nucleotide sequence ID" value="NZ_JACJIM010000006.1"/>
</dbReference>
<feature type="domain" description="DUF6894" evidence="1">
    <location>
        <begin position="36"/>
        <end position="99"/>
    </location>
</feature>
<gene>
    <name evidence="2" type="ORF">GGQ91_004014</name>
</gene>
<evidence type="ECO:0000259" key="1">
    <source>
        <dbReference type="Pfam" id="PF21834"/>
    </source>
</evidence>
<dbReference type="GeneID" id="96605652"/>
<reference evidence="2 3" key="1">
    <citation type="submission" date="2020-08" db="EMBL/GenBank/DDBJ databases">
        <title>Genomic Encyclopedia of Type Strains, Phase IV (KMG-IV): sequencing the most valuable type-strain genomes for metagenomic binning, comparative biology and taxonomic classification.</title>
        <authorList>
            <person name="Goeker M."/>
        </authorList>
    </citation>
    <scope>NUCLEOTIDE SEQUENCE [LARGE SCALE GENOMIC DNA]</scope>
    <source>
        <strain evidence="2 3">DSM 5686</strain>
    </source>
</reference>
<proteinExistence type="predicted"/>
<dbReference type="Pfam" id="PF21834">
    <property type="entry name" value="DUF6894"/>
    <property type="match status" value="1"/>
</dbReference>